<protein>
    <submittedName>
        <fullName evidence="3">Uncharacterized protein</fullName>
    </submittedName>
</protein>
<dbReference type="EMBL" id="HBHX01002630">
    <property type="protein sequence ID" value="CAE0098925.1"/>
    <property type="molecule type" value="Transcribed_RNA"/>
</dbReference>
<proteinExistence type="predicted"/>
<organism evidence="3">
    <name type="scientific">Haptolina ericina</name>
    <dbReference type="NCBI Taxonomy" id="156174"/>
    <lineage>
        <taxon>Eukaryota</taxon>
        <taxon>Haptista</taxon>
        <taxon>Haptophyta</taxon>
        <taxon>Prymnesiophyceae</taxon>
        <taxon>Prymnesiales</taxon>
        <taxon>Prymnesiaceae</taxon>
        <taxon>Haptolina</taxon>
    </lineage>
</organism>
<gene>
    <name evidence="2" type="ORF">HERI1096_LOCUS1438</name>
    <name evidence="3" type="ORF">HERI1096_LOCUS1439</name>
</gene>
<evidence type="ECO:0000313" key="3">
    <source>
        <dbReference type="EMBL" id="CAE0098925.1"/>
    </source>
</evidence>
<dbReference type="EMBL" id="HBHX01002629">
    <property type="protein sequence ID" value="CAE0098924.1"/>
    <property type="molecule type" value="Transcribed_RNA"/>
</dbReference>
<reference evidence="3" key="1">
    <citation type="submission" date="2021-01" db="EMBL/GenBank/DDBJ databases">
        <authorList>
            <person name="Corre E."/>
            <person name="Pelletier E."/>
            <person name="Niang G."/>
            <person name="Scheremetjew M."/>
            <person name="Finn R."/>
            <person name="Kale V."/>
            <person name="Holt S."/>
            <person name="Cochrane G."/>
            <person name="Meng A."/>
            <person name="Brown T."/>
            <person name="Cohen L."/>
        </authorList>
    </citation>
    <scope>NUCLEOTIDE SEQUENCE</scope>
    <source>
        <strain evidence="3">CCMP281</strain>
    </source>
</reference>
<sequence length="104" mass="11038">MQALPGVKSPCQTVISTGREKQIGPQSNNSGSSTPRQSDRSRRLVSYTAPQDRGGAEAAKAVANALNKVALGAPLRAASRNRYAPYSTLRSVWVEMGGYDESDA</sequence>
<evidence type="ECO:0000256" key="1">
    <source>
        <dbReference type="SAM" id="MobiDB-lite"/>
    </source>
</evidence>
<dbReference type="AlphaFoldDB" id="A0A6T8ZP63"/>
<name>A0A6T8ZP63_9EUKA</name>
<feature type="region of interest" description="Disordered" evidence="1">
    <location>
        <begin position="1"/>
        <end position="54"/>
    </location>
</feature>
<feature type="compositionally biased region" description="Polar residues" evidence="1">
    <location>
        <begin position="24"/>
        <end position="36"/>
    </location>
</feature>
<accession>A0A6T8ZP63</accession>
<evidence type="ECO:0000313" key="2">
    <source>
        <dbReference type="EMBL" id="CAE0098924.1"/>
    </source>
</evidence>